<feature type="domain" description="Serine acetyltransferase N-terminal" evidence="9">
    <location>
        <begin position="19"/>
        <end position="123"/>
    </location>
</feature>
<dbReference type="EMBL" id="CP119083">
    <property type="protein sequence ID" value="WEF32914.1"/>
    <property type="molecule type" value="Genomic_DNA"/>
</dbReference>
<keyword evidence="5" id="KW-0028">Amino-acid biosynthesis</keyword>
<dbReference type="InterPro" id="IPR045304">
    <property type="entry name" value="LbH_SAT"/>
</dbReference>
<keyword evidence="7 10" id="KW-0012">Acyltransferase</keyword>
<dbReference type="CDD" id="cd03354">
    <property type="entry name" value="LbH_SAT"/>
    <property type="match status" value="1"/>
</dbReference>
<dbReference type="InterPro" id="IPR042122">
    <property type="entry name" value="Ser_AcTrfase_N_sf"/>
</dbReference>
<evidence type="ECO:0000259" key="9">
    <source>
        <dbReference type="SMART" id="SM00971"/>
    </source>
</evidence>
<dbReference type="InterPro" id="IPR011004">
    <property type="entry name" value="Trimer_LpxA-like_sf"/>
</dbReference>
<dbReference type="SUPFAM" id="SSF51161">
    <property type="entry name" value="Trimeric LpxA-like enzymes"/>
    <property type="match status" value="1"/>
</dbReference>
<evidence type="ECO:0000313" key="11">
    <source>
        <dbReference type="Proteomes" id="UP001216510"/>
    </source>
</evidence>
<evidence type="ECO:0000256" key="3">
    <source>
        <dbReference type="ARBA" id="ARBA00013266"/>
    </source>
</evidence>
<evidence type="ECO:0000256" key="7">
    <source>
        <dbReference type="ARBA" id="ARBA00023315"/>
    </source>
</evidence>
<proteinExistence type="inferred from homology"/>
<organism evidence="10 11">
    <name type="scientific">Pseudoduganella chitinolytica</name>
    <dbReference type="NCBI Taxonomy" id="34070"/>
    <lineage>
        <taxon>Bacteria</taxon>
        <taxon>Pseudomonadati</taxon>
        <taxon>Pseudomonadota</taxon>
        <taxon>Betaproteobacteria</taxon>
        <taxon>Burkholderiales</taxon>
        <taxon>Oxalobacteraceae</taxon>
        <taxon>Telluria group</taxon>
        <taxon>Pseudoduganella</taxon>
    </lineage>
</organism>
<dbReference type="RefSeq" id="WP_277415629.1">
    <property type="nucleotide sequence ID" value="NZ_CP119083.1"/>
</dbReference>
<dbReference type="Pfam" id="PF06426">
    <property type="entry name" value="SATase_N"/>
    <property type="match status" value="1"/>
</dbReference>
<dbReference type="PANTHER" id="PTHR42811">
    <property type="entry name" value="SERINE ACETYLTRANSFERASE"/>
    <property type="match status" value="1"/>
</dbReference>
<evidence type="ECO:0000256" key="8">
    <source>
        <dbReference type="ARBA" id="ARBA00049486"/>
    </source>
</evidence>
<dbReference type="InterPro" id="IPR010493">
    <property type="entry name" value="Ser_AcTrfase_N"/>
</dbReference>
<evidence type="ECO:0000256" key="6">
    <source>
        <dbReference type="ARBA" id="ARBA00022679"/>
    </source>
</evidence>
<accession>A0ABY8BEZ1</accession>
<dbReference type="Pfam" id="PF00132">
    <property type="entry name" value="Hexapep"/>
    <property type="match status" value="1"/>
</dbReference>
<evidence type="ECO:0000313" key="10">
    <source>
        <dbReference type="EMBL" id="WEF32914.1"/>
    </source>
</evidence>
<dbReference type="NCBIfam" id="NF041874">
    <property type="entry name" value="EPS_EpsC"/>
    <property type="match status" value="1"/>
</dbReference>
<sequence>MIVEEVSFRSARQNRQAEIWEQIQAGIHSLATSEPAVHTYLRGFLGDARDFSSGLAAMVFHQLFQHEPGGQPYSSMIASITAQYPGICDAAAADLEAFCDRDPATQGALQVFFFNKGFAALQAHRVAHMLWLRGERLSAHLLQMKTSLTCAVDIHPAARLGRGIFLDHATGLVIGETTIVEDDVSILHEVTLGGTGKQRGDRHPKIRKGALLCAGAKILGNIEIGEGAKVGAGSVVLQGVPPHVTVAGVPAKRVGFSSRNAGLEMNQALTAESEPFHGYSTGIAV</sequence>
<reference evidence="10 11" key="1">
    <citation type="submission" date="2023-02" db="EMBL/GenBank/DDBJ databases">
        <title>Gemone sequence of Telluria chitinolytica ACM 3522T.</title>
        <authorList>
            <person name="Frediansyah A."/>
            <person name="Miess H."/>
            <person name="Gross H."/>
        </authorList>
    </citation>
    <scope>NUCLEOTIDE SEQUENCE [LARGE SCALE GENOMIC DNA]</scope>
    <source>
        <strain evidence="10 11">ACM 3522</strain>
    </source>
</reference>
<evidence type="ECO:0000256" key="4">
    <source>
        <dbReference type="ARBA" id="ARBA00018522"/>
    </source>
</evidence>
<gene>
    <name evidence="10" type="primary">cysE</name>
    <name evidence="10" type="ORF">PX653_26555</name>
</gene>
<dbReference type="SMART" id="SM00971">
    <property type="entry name" value="SATase_N"/>
    <property type="match status" value="1"/>
</dbReference>
<dbReference type="EC" id="2.3.1.30" evidence="3"/>
<dbReference type="NCBIfam" id="TIGR01172">
    <property type="entry name" value="cysE"/>
    <property type="match status" value="1"/>
</dbReference>
<name>A0ABY8BEZ1_9BURK</name>
<comment type="pathway">
    <text evidence="1">Amino-acid biosynthesis; L-cysteine biosynthesis; L-cysteine from L-serine: step 1/2.</text>
</comment>
<protein>
    <recommendedName>
        <fullName evidence="4">Serine acetyltransferase</fullName>
        <ecNumber evidence="3">2.3.1.30</ecNumber>
    </recommendedName>
</protein>
<dbReference type="Gene3D" id="1.10.3130.10">
    <property type="entry name" value="serine acetyltransferase, domain 1"/>
    <property type="match status" value="1"/>
</dbReference>
<dbReference type="Proteomes" id="UP001216510">
    <property type="component" value="Chromosome"/>
</dbReference>
<evidence type="ECO:0000256" key="1">
    <source>
        <dbReference type="ARBA" id="ARBA00004876"/>
    </source>
</evidence>
<keyword evidence="6 10" id="KW-0808">Transferase</keyword>
<evidence type="ECO:0000256" key="5">
    <source>
        <dbReference type="ARBA" id="ARBA00022605"/>
    </source>
</evidence>
<keyword evidence="11" id="KW-1185">Reference proteome</keyword>
<dbReference type="InterPro" id="IPR001451">
    <property type="entry name" value="Hexapep"/>
</dbReference>
<evidence type="ECO:0000256" key="2">
    <source>
        <dbReference type="ARBA" id="ARBA00007274"/>
    </source>
</evidence>
<dbReference type="GO" id="GO:0009001">
    <property type="term" value="F:serine O-acetyltransferase activity"/>
    <property type="evidence" value="ECO:0007669"/>
    <property type="project" value="UniProtKB-EC"/>
</dbReference>
<dbReference type="InterPro" id="IPR005881">
    <property type="entry name" value="Ser_O-AcTrfase"/>
</dbReference>
<dbReference type="InterPro" id="IPR053376">
    <property type="entry name" value="Serine_acetyltransferase"/>
</dbReference>
<dbReference type="Gene3D" id="2.160.10.10">
    <property type="entry name" value="Hexapeptide repeat proteins"/>
    <property type="match status" value="1"/>
</dbReference>
<comment type="catalytic activity">
    <reaction evidence="8">
        <text>L-serine + acetyl-CoA = O-acetyl-L-serine + CoA</text>
        <dbReference type="Rhea" id="RHEA:24560"/>
        <dbReference type="ChEBI" id="CHEBI:33384"/>
        <dbReference type="ChEBI" id="CHEBI:57287"/>
        <dbReference type="ChEBI" id="CHEBI:57288"/>
        <dbReference type="ChEBI" id="CHEBI:58340"/>
        <dbReference type="EC" id="2.3.1.30"/>
    </reaction>
</comment>
<comment type="similarity">
    <text evidence="2">Belongs to the transferase hexapeptide repeat family.</text>
</comment>